<accession>A0A2N8HGG2</accession>
<keyword evidence="9" id="KW-0375">Hydrogen ion transport</keyword>
<dbReference type="Gene3D" id="2.60.15.10">
    <property type="entry name" value="F0F1 ATP synthase delta/epsilon subunit, N-terminal"/>
    <property type="match status" value="1"/>
</dbReference>
<dbReference type="OrthoDB" id="9804110at2"/>
<protein>
    <recommendedName>
        <fullName evidence="9">ATP synthase epsilon chain</fullName>
    </recommendedName>
    <alternativeName>
        <fullName evidence="9">ATP synthase F1 sector epsilon subunit</fullName>
    </alternativeName>
    <alternativeName>
        <fullName evidence="9">F-ATPase epsilon subunit</fullName>
    </alternativeName>
</protein>
<evidence type="ECO:0000256" key="4">
    <source>
        <dbReference type="ARBA" id="ARBA00022448"/>
    </source>
</evidence>
<comment type="subcellular location">
    <subcellularLocation>
        <location evidence="9">Cell membrane</location>
        <topology evidence="9">Peripheral membrane protein</topology>
    </subcellularLocation>
    <subcellularLocation>
        <location evidence="2">Endomembrane system</location>
        <topology evidence="2">Peripheral membrane protein</topology>
    </subcellularLocation>
</comment>
<evidence type="ECO:0000256" key="10">
    <source>
        <dbReference type="RuleBase" id="RU003656"/>
    </source>
</evidence>
<gene>
    <name evidence="9 11" type="primary">atpC</name>
    <name evidence="11" type="ORF">CXU22_02120</name>
</gene>
<dbReference type="InterPro" id="IPR001469">
    <property type="entry name" value="ATP_synth_F1_dsu/esu"/>
</dbReference>
<dbReference type="PANTHER" id="PTHR13822">
    <property type="entry name" value="ATP SYNTHASE DELTA/EPSILON CHAIN"/>
    <property type="match status" value="1"/>
</dbReference>
<reference evidence="11 12" key="1">
    <citation type="journal article" date="2017" name="BMC Genomics">
        <title>Genome sequencing of 39 Akkermansia muciniphila isolates reveals its population structure, genomic and functional diverisity, and global distribution in mammalian gut microbiotas.</title>
        <authorList>
            <person name="Guo X."/>
            <person name="Li S."/>
            <person name="Zhang J."/>
            <person name="Wu F."/>
            <person name="Li X."/>
            <person name="Wu D."/>
            <person name="Zhang M."/>
            <person name="Ou Z."/>
            <person name="Jie Z."/>
            <person name="Yan Q."/>
            <person name="Li P."/>
            <person name="Yi J."/>
            <person name="Peng Y."/>
        </authorList>
    </citation>
    <scope>NUCLEOTIDE SEQUENCE [LARGE SCALE GENOMIC DNA]</scope>
    <source>
        <strain evidence="11 12">GP24</strain>
    </source>
</reference>
<comment type="subunit">
    <text evidence="9 10">F-type ATPases have 2 components, CF(1) - the catalytic core - and CF(0) - the membrane proton channel. CF(1) has five subunits: alpha(3), beta(3), gamma(1), delta(1), epsilon(1). CF(0) has three main subunits: a, b and c.</text>
</comment>
<dbReference type="Proteomes" id="UP000236000">
    <property type="component" value="Unassembled WGS sequence"/>
</dbReference>
<dbReference type="InterPro" id="IPR020546">
    <property type="entry name" value="ATP_synth_F1_dsu/esu_N"/>
</dbReference>
<keyword evidence="7 9" id="KW-0139">CF(1)</keyword>
<dbReference type="GO" id="GO:0045259">
    <property type="term" value="C:proton-transporting ATP synthase complex"/>
    <property type="evidence" value="ECO:0007669"/>
    <property type="project" value="UniProtKB-KW"/>
</dbReference>
<keyword evidence="9" id="KW-1003">Cell membrane</keyword>
<dbReference type="GO" id="GO:0012505">
    <property type="term" value="C:endomembrane system"/>
    <property type="evidence" value="ECO:0007669"/>
    <property type="project" value="UniProtKB-SubCell"/>
</dbReference>
<comment type="function">
    <text evidence="1 9">Produces ATP from ADP in the presence of a proton gradient across the membrane.</text>
</comment>
<comment type="similarity">
    <text evidence="3 9 10">Belongs to the ATPase epsilon chain family.</text>
</comment>
<dbReference type="Pfam" id="PF02823">
    <property type="entry name" value="ATP-synt_DE_N"/>
    <property type="match status" value="1"/>
</dbReference>
<sequence length="140" mass="15606">MSMEFKVITPDEVAVAATVEYVYLPGSLGEMGVLEHHTALITSLEPGELRYKPLDGPEESMVVGTGFVQVNDDHVLMVTDLALNSSQIDEGSVERAIQEAQEVLKARSEMSREEQARFEANLTKQIMMLNFKRKHKSPGR</sequence>
<dbReference type="EMBL" id="PJKA01000003">
    <property type="protein sequence ID" value="PNC19829.1"/>
    <property type="molecule type" value="Genomic_DNA"/>
</dbReference>
<evidence type="ECO:0000256" key="2">
    <source>
        <dbReference type="ARBA" id="ARBA00004184"/>
    </source>
</evidence>
<dbReference type="AlphaFoldDB" id="A0A2N8HGG2"/>
<dbReference type="HAMAP" id="MF_00530">
    <property type="entry name" value="ATP_synth_epsil_bac"/>
    <property type="match status" value="1"/>
</dbReference>
<evidence type="ECO:0000256" key="9">
    <source>
        <dbReference type="HAMAP-Rule" id="MF_00530"/>
    </source>
</evidence>
<dbReference type="CDD" id="cd12152">
    <property type="entry name" value="F1-ATPase_delta"/>
    <property type="match status" value="1"/>
</dbReference>
<keyword evidence="5 9" id="KW-0406">Ion transport</keyword>
<keyword evidence="8 9" id="KW-0066">ATP synthesis</keyword>
<dbReference type="InterPro" id="IPR036771">
    <property type="entry name" value="ATPsynth_dsu/esu_N"/>
</dbReference>
<dbReference type="PANTHER" id="PTHR13822:SF10">
    <property type="entry name" value="ATP SYNTHASE EPSILON CHAIN, CHLOROPLASTIC"/>
    <property type="match status" value="1"/>
</dbReference>
<evidence type="ECO:0000313" key="11">
    <source>
        <dbReference type="EMBL" id="PNC19829.1"/>
    </source>
</evidence>
<evidence type="ECO:0000256" key="1">
    <source>
        <dbReference type="ARBA" id="ARBA00003543"/>
    </source>
</evidence>
<dbReference type="GO" id="GO:0005886">
    <property type="term" value="C:plasma membrane"/>
    <property type="evidence" value="ECO:0007669"/>
    <property type="project" value="UniProtKB-SubCell"/>
</dbReference>
<dbReference type="GO" id="GO:0005524">
    <property type="term" value="F:ATP binding"/>
    <property type="evidence" value="ECO:0007669"/>
    <property type="project" value="UniProtKB-UniRule"/>
</dbReference>
<dbReference type="NCBIfam" id="TIGR01216">
    <property type="entry name" value="ATP_synt_epsi"/>
    <property type="match status" value="1"/>
</dbReference>
<dbReference type="SUPFAM" id="SSF51344">
    <property type="entry name" value="Epsilon subunit of F1F0-ATP synthase N-terminal domain"/>
    <property type="match status" value="1"/>
</dbReference>
<evidence type="ECO:0000256" key="3">
    <source>
        <dbReference type="ARBA" id="ARBA00005712"/>
    </source>
</evidence>
<evidence type="ECO:0000256" key="5">
    <source>
        <dbReference type="ARBA" id="ARBA00023065"/>
    </source>
</evidence>
<dbReference type="RefSeq" id="WP_102712071.1">
    <property type="nucleotide sequence ID" value="NZ_CABMLK010000002.1"/>
</dbReference>
<evidence type="ECO:0000256" key="7">
    <source>
        <dbReference type="ARBA" id="ARBA00023196"/>
    </source>
</evidence>
<comment type="caution">
    <text evidence="11">The sequence shown here is derived from an EMBL/GenBank/DDBJ whole genome shotgun (WGS) entry which is preliminary data.</text>
</comment>
<evidence type="ECO:0000256" key="6">
    <source>
        <dbReference type="ARBA" id="ARBA00023136"/>
    </source>
</evidence>
<proteinExistence type="inferred from homology"/>
<keyword evidence="4 9" id="KW-0813">Transport</keyword>
<evidence type="ECO:0000313" key="12">
    <source>
        <dbReference type="Proteomes" id="UP000236000"/>
    </source>
</evidence>
<dbReference type="GO" id="GO:0046933">
    <property type="term" value="F:proton-transporting ATP synthase activity, rotational mechanism"/>
    <property type="evidence" value="ECO:0007669"/>
    <property type="project" value="UniProtKB-UniRule"/>
</dbReference>
<name>A0A2N8HGG2_9BACT</name>
<keyword evidence="6 9" id="KW-0472">Membrane</keyword>
<evidence type="ECO:0000256" key="8">
    <source>
        <dbReference type="ARBA" id="ARBA00023310"/>
    </source>
</evidence>
<dbReference type="GeneID" id="84024630"/>
<organism evidence="11 12">
    <name type="scientific">Akkermansia muciniphila</name>
    <dbReference type="NCBI Taxonomy" id="239935"/>
    <lineage>
        <taxon>Bacteria</taxon>
        <taxon>Pseudomonadati</taxon>
        <taxon>Verrucomicrobiota</taxon>
        <taxon>Verrucomicrobiia</taxon>
        <taxon>Verrucomicrobiales</taxon>
        <taxon>Akkermansiaceae</taxon>
        <taxon>Akkermansia</taxon>
    </lineage>
</organism>